<evidence type="ECO:0000313" key="2">
    <source>
        <dbReference type="EMBL" id="BCD95937.1"/>
    </source>
</evidence>
<sequence length="948" mass="106642">MKSKLTASSILFFSAYLPFHAYSFPDSSGDGDRSYTTNFDDSNLVSIIGVKEQTQAPLIDMNGRMLFEAYPNWKDKIPAFERLFEEAITPINWQYSEGYLPISQYTFRIPDFSVTVEIFSIPKKFSSVVNWEGDFAIVYARARLSYLGQQQKFSSIPIFNTGMTPINSTSQNCSESSCIIGVTRGGRYNFDFAISSERLTGPSNGSHDLKASEVQDIAGTFDAAKTNLIDTWKRALSGLPELIFPETEKNSEHLTNSMKTAAVQFNITRDFNQLDEPDLHEKNRQIKIGENGYDYVYDHDAQGILASAIELGLVEMTEAEELLRNLPAQRSSHDYLDSLGKLPWVAAKYVHKFDSNPELIKELTFEQKYLGVNGTAKSISEWTHYLIDTKQDSTDGLMVHSKSTDEILRSTVDNFATLLGLKAYAYLCAMIGKGSEKQWADNEYMKLYGNLTTRLLAMVESKDFDDRYLSASIDTLTENKPFDSSVPGFDNANSYASFFFGRMYETFLFGENFIELSPLIDNTLDIGLSMVDQKDLYLDENNNWNGNFGRYQEGWTTSGYNAAYAEGFLLGKGKYRSSFYNAFNYLMNYQSGPYTWFESIGVAQDQGVAINSITNSAASGHGSAPHMWSSMSQARLMLITLISQSYDDRLWLGRGVPNEWLDKGGFGVNDYTTTSGNKFNYLITKNSSTKEFELTFSGDVPADIIVSLPIFTEFDPVVIQYSGQPANYTQLATVIDVDSDGFNEIRISNQFQSNSKIKFLLQPKSEYIGDANRSRLRLSEIGMDIRKTDVIHMEHVVGSGPIKVGKLTPDPDGSNFWHSAMWVLEKINGHPGYFRIKNYHTNRYLHAEESGEAINADLISATNSSGSELSGWHSAHWSVDLAEDGRLHIRNRHRKAYLSINSLGNLKYSSTDYPKLGWNLDKVNGDNCTGLIEPDTSIRDNNLSRLRC</sequence>
<feature type="chain" id="PRO_5042893252" evidence="1">
    <location>
        <begin position="24"/>
        <end position="948"/>
    </location>
</feature>
<organism evidence="2 3">
    <name type="scientific">Marinagarivorans cellulosilyticus</name>
    <dbReference type="NCBI Taxonomy" id="2721545"/>
    <lineage>
        <taxon>Bacteria</taxon>
        <taxon>Pseudomonadati</taxon>
        <taxon>Pseudomonadota</taxon>
        <taxon>Gammaproteobacteria</taxon>
        <taxon>Cellvibrionales</taxon>
        <taxon>Cellvibrionaceae</taxon>
        <taxon>Marinagarivorans</taxon>
    </lineage>
</organism>
<dbReference type="InterPro" id="IPR035992">
    <property type="entry name" value="Ricin_B-like_lectins"/>
</dbReference>
<dbReference type="Proteomes" id="UP001320119">
    <property type="component" value="Chromosome"/>
</dbReference>
<name>A0AAN1WE65_9GAMM</name>
<proteinExistence type="predicted"/>
<dbReference type="SUPFAM" id="SSF50370">
    <property type="entry name" value="Ricin B-like lectins"/>
    <property type="match status" value="1"/>
</dbReference>
<dbReference type="Gene3D" id="2.80.10.50">
    <property type="match status" value="1"/>
</dbReference>
<protein>
    <submittedName>
        <fullName evidence="2">Uncharacterized protein</fullName>
    </submittedName>
</protein>
<accession>A0AAN1WE65</accession>
<gene>
    <name evidence="2" type="ORF">MARGE09_P0136</name>
</gene>
<evidence type="ECO:0000313" key="3">
    <source>
        <dbReference type="Proteomes" id="UP001320119"/>
    </source>
</evidence>
<dbReference type="KEGG" id="marq:MARGE09_P0136"/>
<dbReference type="CDD" id="cd23432">
    <property type="entry name" value="beta-trefoil_Ricin_EndoBetaGal-like"/>
    <property type="match status" value="1"/>
</dbReference>
<reference evidence="2 3" key="1">
    <citation type="journal article" date="2022" name="IScience">
        <title>An ultrasensitive nanofiber-based assay for enzymatic hydrolysis and deep-sea microbial degradation of cellulose.</title>
        <authorList>
            <person name="Tsudome M."/>
            <person name="Tachioka M."/>
            <person name="Miyazaki M."/>
            <person name="Uchimura K."/>
            <person name="Tsuda M."/>
            <person name="Takaki Y."/>
            <person name="Deguchi S."/>
        </authorList>
    </citation>
    <scope>NUCLEOTIDE SEQUENCE [LARGE SCALE GENOMIC DNA]</scope>
    <source>
        <strain evidence="2 3">GE09</strain>
    </source>
</reference>
<dbReference type="AlphaFoldDB" id="A0AAN1WE65"/>
<evidence type="ECO:0000256" key="1">
    <source>
        <dbReference type="SAM" id="SignalP"/>
    </source>
</evidence>
<keyword evidence="1" id="KW-0732">Signal</keyword>
<dbReference type="RefSeq" id="WP_236985447.1">
    <property type="nucleotide sequence ID" value="NZ_AP023086.1"/>
</dbReference>
<dbReference type="EMBL" id="AP023086">
    <property type="protein sequence ID" value="BCD95937.1"/>
    <property type="molecule type" value="Genomic_DNA"/>
</dbReference>
<keyword evidence="3" id="KW-1185">Reference proteome</keyword>
<feature type="signal peptide" evidence="1">
    <location>
        <begin position="1"/>
        <end position="23"/>
    </location>
</feature>